<feature type="region of interest" description="Disordered" evidence="1">
    <location>
        <begin position="1"/>
        <end position="46"/>
    </location>
</feature>
<sequence length="341" mass="36620">MSDLHSFDTPDSPPPPAYEISQHEFDQKTSHLLETSASEPQPPEVDLEGFEVWDDATFEAAVRASELSLVDGPLSRQAAYPLEKVAPQPLDDGASSSAIRPLRITKKSTAAPPQKEHPSWYTEAQLDRSSSGSSREPEPPAHAPNTPRYPQPDLPEVSDPCSRESTPPPEFTPVGPSLDGPPYEGIVLTYRPGDDSAPPSPLQSPTMLPQSFDTGSSRSPFQSHLARDLPMPPHSIYGAPTSSFTPHNHQSLPPRRSPMSQNKRPATTYASGAGAAAPLLRFNPQSAYGKKPMVPTPDEQRAPPRVDPAAFYNSAISATLLTNNAGTRPGPLVPNHATSLA</sequence>
<gene>
    <name evidence="2" type="ORF">OBBRIDRAFT_196536</name>
</gene>
<evidence type="ECO:0000256" key="1">
    <source>
        <dbReference type="SAM" id="MobiDB-lite"/>
    </source>
</evidence>
<name>A0A8E2DR10_9APHY</name>
<feature type="compositionally biased region" description="Low complexity" evidence="1">
    <location>
        <begin position="266"/>
        <end position="277"/>
    </location>
</feature>
<organism evidence="2 3">
    <name type="scientific">Obba rivulosa</name>
    <dbReference type="NCBI Taxonomy" id="1052685"/>
    <lineage>
        <taxon>Eukaryota</taxon>
        <taxon>Fungi</taxon>
        <taxon>Dikarya</taxon>
        <taxon>Basidiomycota</taxon>
        <taxon>Agaricomycotina</taxon>
        <taxon>Agaricomycetes</taxon>
        <taxon>Polyporales</taxon>
        <taxon>Gelatoporiaceae</taxon>
        <taxon>Obba</taxon>
    </lineage>
</organism>
<keyword evidence="3" id="KW-1185">Reference proteome</keyword>
<feature type="compositionally biased region" description="Polar residues" evidence="1">
    <location>
        <begin position="240"/>
        <end position="251"/>
    </location>
</feature>
<evidence type="ECO:0000313" key="3">
    <source>
        <dbReference type="Proteomes" id="UP000250043"/>
    </source>
</evidence>
<dbReference type="EMBL" id="KV722347">
    <property type="protein sequence ID" value="OCH94092.1"/>
    <property type="molecule type" value="Genomic_DNA"/>
</dbReference>
<feature type="compositionally biased region" description="Basic and acidic residues" evidence="1">
    <location>
        <begin position="21"/>
        <end position="31"/>
    </location>
</feature>
<feature type="compositionally biased region" description="Polar residues" evidence="1">
    <location>
        <begin position="203"/>
        <end position="222"/>
    </location>
</feature>
<feature type="region of interest" description="Disordered" evidence="1">
    <location>
        <begin position="84"/>
        <end position="306"/>
    </location>
</feature>
<proteinExistence type="predicted"/>
<reference evidence="2 3" key="1">
    <citation type="submission" date="2016-07" db="EMBL/GenBank/DDBJ databases">
        <title>Draft genome of the white-rot fungus Obba rivulosa 3A-2.</title>
        <authorList>
            <consortium name="DOE Joint Genome Institute"/>
            <person name="Miettinen O."/>
            <person name="Riley R."/>
            <person name="Acob R."/>
            <person name="Barry K."/>
            <person name="Cullen D."/>
            <person name="De Vries R."/>
            <person name="Hainaut M."/>
            <person name="Hatakka A."/>
            <person name="Henrissat B."/>
            <person name="Hilden K."/>
            <person name="Kuo R."/>
            <person name="Labutti K."/>
            <person name="Lipzen A."/>
            <person name="Makela M.R."/>
            <person name="Sandor L."/>
            <person name="Spatafora J.W."/>
            <person name="Grigoriev I.V."/>
            <person name="Hibbett D.S."/>
        </authorList>
    </citation>
    <scope>NUCLEOTIDE SEQUENCE [LARGE SCALE GENOMIC DNA]</scope>
    <source>
        <strain evidence="2 3">3A-2</strain>
    </source>
</reference>
<accession>A0A8E2DR10</accession>
<dbReference type="OrthoDB" id="2797886at2759"/>
<dbReference type="Proteomes" id="UP000250043">
    <property type="component" value="Unassembled WGS sequence"/>
</dbReference>
<evidence type="ECO:0000313" key="2">
    <source>
        <dbReference type="EMBL" id="OCH94092.1"/>
    </source>
</evidence>
<dbReference type="AlphaFoldDB" id="A0A8E2DR10"/>
<feature type="region of interest" description="Disordered" evidence="1">
    <location>
        <begin position="322"/>
        <end position="341"/>
    </location>
</feature>
<protein>
    <submittedName>
        <fullName evidence="2">Uncharacterized protein</fullName>
    </submittedName>
</protein>